<comment type="caution">
    <text evidence="1">The sequence shown here is derived from an EMBL/GenBank/DDBJ whole genome shotgun (WGS) entry which is preliminary data.</text>
</comment>
<dbReference type="EMBL" id="BDGG01000014">
    <property type="protein sequence ID" value="GAV06788.1"/>
    <property type="molecule type" value="Genomic_DNA"/>
</dbReference>
<organism evidence="1 3">
    <name type="scientific">Ramazzottius varieornatus</name>
    <name type="common">Water bear</name>
    <name type="synonym">Tardigrade</name>
    <dbReference type="NCBI Taxonomy" id="947166"/>
    <lineage>
        <taxon>Eukaryota</taxon>
        <taxon>Metazoa</taxon>
        <taxon>Ecdysozoa</taxon>
        <taxon>Tardigrada</taxon>
        <taxon>Eutardigrada</taxon>
        <taxon>Parachela</taxon>
        <taxon>Hypsibioidea</taxon>
        <taxon>Ramazzottiidae</taxon>
        <taxon>Ramazzottius</taxon>
    </lineage>
</organism>
<evidence type="ECO:0000313" key="1">
    <source>
        <dbReference type="EMBL" id="GAV06779.1"/>
    </source>
</evidence>
<accession>A0A1D1W6T7</accession>
<dbReference type="EMBL" id="BDGG01000014">
    <property type="protein sequence ID" value="GAV06779.1"/>
    <property type="molecule type" value="Genomic_DNA"/>
</dbReference>
<evidence type="ECO:0000313" key="2">
    <source>
        <dbReference type="EMBL" id="GAV06788.1"/>
    </source>
</evidence>
<name>A0A1D1W6T7_RAMVA</name>
<gene>
    <name evidence="1" type="primary">RvY_16710-1</name>
    <name evidence="1" type="synonym">RvY_16710.1</name>
    <name evidence="2" type="synonym">RvY_16718-1</name>
    <name evidence="2" type="synonym">RvY_16718.1</name>
    <name evidence="1" type="ORF">RvY_16710</name>
    <name evidence="2" type="ORF">RvY_16718</name>
</gene>
<dbReference type="Gene3D" id="3.40.50.2000">
    <property type="entry name" value="Glycogen Phosphorylase B"/>
    <property type="match status" value="1"/>
</dbReference>
<dbReference type="Proteomes" id="UP000186922">
    <property type="component" value="Unassembled WGS sequence"/>
</dbReference>
<dbReference type="SUPFAM" id="SSF53756">
    <property type="entry name" value="UDP-Glycosyltransferase/glycogen phosphorylase"/>
    <property type="match status" value="1"/>
</dbReference>
<protein>
    <submittedName>
        <fullName evidence="1">Uncharacterized protein</fullName>
    </submittedName>
</protein>
<proteinExistence type="predicted"/>
<dbReference type="AlphaFoldDB" id="A0A1D1W6T7"/>
<keyword evidence="3" id="KW-1185">Reference proteome</keyword>
<reference evidence="1 3" key="1">
    <citation type="journal article" date="2016" name="Nat. Commun.">
        <title>Extremotolerant tardigrade genome and improved radiotolerance of human cultured cells by tardigrade-unique protein.</title>
        <authorList>
            <person name="Hashimoto T."/>
            <person name="Horikawa D.D."/>
            <person name="Saito Y."/>
            <person name="Kuwahara H."/>
            <person name="Kozuka-Hata H."/>
            <person name="Shin-I T."/>
            <person name="Minakuchi Y."/>
            <person name="Ohishi K."/>
            <person name="Motoyama A."/>
            <person name="Aizu T."/>
            <person name="Enomoto A."/>
            <person name="Kondo K."/>
            <person name="Tanaka S."/>
            <person name="Hara Y."/>
            <person name="Koshikawa S."/>
            <person name="Sagara H."/>
            <person name="Miura T."/>
            <person name="Yokobori S."/>
            <person name="Miyagawa K."/>
            <person name="Suzuki Y."/>
            <person name="Kubo T."/>
            <person name="Oyama M."/>
            <person name="Kohara Y."/>
            <person name="Fujiyama A."/>
            <person name="Arakawa K."/>
            <person name="Katayama T."/>
            <person name="Toyoda A."/>
            <person name="Kunieda T."/>
        </authorList>
    </citation>
    <scope>NUCLEOTIDE SEQUENCE [LARGE SCALE GENOMIC DNA]</scope>
    <source>
        <strain evidence="1 3">YOKOZUNA-1</strain>
    </source>
</reference>
<evidence type="ECO:0000313" key="3">
    <source>
        <dbReference type="Proteomes" id="UP000186922"/>
    </source>
</evidence>
<sequence>MANVSSDRRHLLFLCKPEFGHMIPLLSLAQRLSVYHDITLAVSQIRLTEARARGIIPSCSLDSKIAFYGVEDGLTEPSEHDVPFLQVVAQSLQSGKMLSELLGIIPTKQGPETERTPTMKPVDAIFCDILMTVFVAPILKARAVPLFMVESAGAELMLL</sequence>